<accession>A0A829YJS5</accession>
<comment type="subcellular location">
    <subcellularLocation>
        <location evidence="1">Cell inner membrane</location>
        <topology evidence="1">Single-pass membrane protein</topology>
    </subcellularLocation>
</comment>
<proteinExistence type="inferred from homology"/>
<dbReference type="Gene3D" id="2.10.70.20">
    <property type="entry name" value="gspk-gspi-gspj complex like domains"/>
    <property type="match status" value="1"/>
</dbReference>
<keyword evidence="6" id="KW-0997">Cell inner membrane</keyword>
<keyword evidence="12" id="KW-1185">Reference proteome</keyword>
<dbReference type="PROSITE" id="PS00409">
    <property type="entry name" value="PROKAR_NTER_METHYL"/>
    <property type="match status" value="1"/>
</dbReference>
<evidence type="ECO:0000313" key="11">
    <source>
        <dbReference type="EMBL" id="GFE83470.1"/>
    </source>
</evidence>
<dbReference type="Pfam" id="PF11612">
    <property type="entry name" value="T2SSJ"/>
    <property type="match status" value="1"/>
</dbReference>
<dbReference type="PANTHER" id="PTHR39583">
    <property type="entry name" value="TYPE II SECRETION SYSTEM PROTEIN J-RELATED"/>
    <property type="match status" value="1"/>
</dbReference>
<evidence type="ECO:0000256" key="1">
    <source>
        <dbReference type="ARBA" id="ARBA00004377"/>
    </source>
</evidence>
<keyword evidence="9 10" id="KW-0472">Membrane</keyword>
<gene>
    <name evidence="11" type="primary">xcsJ</name>
    <name evidence="11" type="ORF">GCM10011487_54700</name>
</gene>
<dbReference type="RefSeq" id="WP_161815085.1">
    <property type="nucleotide sequence ID" value="NZ_BLJN01000006.1"/>
</dbReference>
<name>A0A829YJS5_9GAMM</name>
<evidence type="ECO:0000256" key="9">
    <source>
        <dbReference type="ARBA" id="ARBA00023136"/>
    </source>
</evidence>
<keyword evidence="5" id="KW-0488">Methylation</keyword>
<keyword evidence="8 10" id="KW-1133">Transmembrane helix</keyword>
<evidence type="ECO:0000256" key="6">
    <source>
        <dbReference type="ARBA" id="ARBA00022519"/>
    </source>
</evidence>
<dbReference type="GO" id="GO:0005886">
    <property type="term" value="C:plasma membrane"/>
    <property type="evidence" value="ECO:0007669"/>
    <property type="project" value="UniProtKB-SubCell"/>
</dbReference>
<evidence type="ECO:0000256" key="10">
    <source>
        <dbReference type="SAM" id="Phobius"/>
    </source>
</evidence>
<evidence type="ECO:0000256" key="8">
    <source>
        <dbReference type="ARBA" id="ARBA00022989"/>
    </source>
</evidence>
<evidence type="ECO:0000256" key="5">
    <source>
        <dbReference type="ARBA" id="ARBA00022481"/>
    </source>
</evidence>
<keyword evidence="4" id="KW-1003">Cell membrane</keyword>
<dbReference type="SUPFAM" id="SSF54523">
    <property type="entry name" value="Pili subunits"/>
    <property type="match status" value="1"/>
</dbReference>
<dbReference type="PANTHER" id="PTHR39583:SF2">
    <property type="entry name" value="TYPE II SECRETION SYSTEM PROTEIN J"/>
    <property type="match status" value="1"/>
</dbReference>
<reference evidence="12" key="1">
    <citation type="submission" date="2020-01" db="EMBL/GenBank/DDBJ databases">
        <title>'Steroidobacter agaridevorans' sp. nov., agar-degrading bacteria isolated from rhizosphere soils.</title>
        <authorList>
            <person name="Ikenaga M."/>
            <person name="Kataoka M."/>
            <person name="Murouchi A."/>
            <person name="Katsuragi S."/>
            <person name="Sakai M."/>
        </authorList>
    </citation>
    <scope>NUCLEOTIDE SEQUENCE [LARGE SCALE GENOMIC DNA]</scope>
    <source>
        <strain evidence="12">YU21-B</strain>
    </source>
</reference>
<evidence type="ECO:0000256" key="4">
    <source>
        <dbReference type="ARBA" id="ARBA00022475"/>
    </source>
</evidence>
<feature type="transmembrane region" description="Helical" evidence="10">
    <location>
        <begin position="7"/>
        <end position="29"/>
    </location>
</feature>
<dbReference type="InterPro" id="IPR045584">
    <property type="entry name" value="Pilin-like"/>
</dbReference>
<dbReference type="Gene3D" id="3.10.610.10">
    <property type="entry name" value="GSPII I/J protein-like"/>
    <property type="match status" value="1"/>
</dbReference>
<evidence type="ECO:0000256" key="7">
    <source>
        <dbReference type="ARBA" id="ARBA00022692"/>
    </source>
</evidence>
<organism evidence="11 12">
    <name type="scientific">Steroidobacter agaridevorans</name>
    <dbReference type="NCBI Taxonomy" id="2695856"/>
    <lineage>
        <taxon>Bacteria</taxon>
        <taxon>Pseudomonadati</taxon>
        <taxon>Pseudomonadota</taxon>
        <taxon>Gammaproteobacteria</taxon>
        <taxon>Steroidobacterales</taxon>
        <taxon>Steroidobacteraceae</taxon>
        <taxon>Steroidobacter</taxon>
    </lineage>
</organism>
<comment type="caution">
    <text evidence="11">The sequence shown here is derived from an EMBL/GenBank/DDBJ whole genome shotgun (WGS) entry which is preliminary data.</text>
</comment>
<dbReference type="AlphaFoldDB" id="A0A829YJS5"/>
<dbReference type="GO" id="GO:0015627">
    <property type="term" value="C:type II protein secretion system complex"/>
    <property type="evidence" value="ECO:0007669"/>
    <property type="project" value="InterPro"/>
</dbReference>
<keyword evidence="7 10" id="KW-0812">Transmembrane</keyword>
<dbReference type="EMBL" id="BLJN01000006">
    <property type="protein sequence ID" value="GFE83470.1"/>
    <property type="molecule type" value="Genomic_DNA"/>
</dbReference>
<dbReference type="InterPro" id="IPR010055">
    <property type="entry name" value="T2SS_protein-GspJ"/>
</dbReference>
<comment type="similarity">
    <text evidence="2">Belongs to the GSP J family.</text>
</comment>
<dbReference type="InterPro" id="IPR051621">
    <property type="entry name" value="T2SS_protein_J"/>
</dbReference>
<evidence type="ECO:0000256" key="3">
    <source>
        <dbReference type="ARBA" id="ARBA00021539"/>
    </source>
</evidence>
<dbReference type="Proteomes" id="UP000445000">
    <property type="component" value="Unassembled WGS sequence"/>
</dbReference>
<dbReference type="InterPro" id="IPR012902">
    <property type="entry name" value="N_methyl_site"/>
</dbReference>
<protein>
    <recommendedName>
        <fullName evidence="3">Type II secretion system protein J</fullName>
    </recommendedName>
</protein>
<dbReference type="NCBIfam" id="TIGR01711">
    <property type="entry name" value="gspJ"/>
    <property type="match status" value="1"/>
</dbReference>
<evidence type="ECO:0000313" key="12">
    <source>
        <dbReference type="Proteomes" id="UP000445000"/>
    </source>
</evidence>
<sequence length="203" mass="22667">MRARGFTLVEVLVAIFIFAIVSAIAMGGYNELVKQSDIVDAGAARTRAIQATMQRLNLDFTSLEPRPVRQPLGDGLVPALRADEKGGGDSLVELTHSGWSNPAGVPRSTLQRVAYRVEDKKLIRDYWLALDRTMSSEPESAEMLDGVKSLKFRFMDPNRTWHDQWPPLGYSPADAPWVRPIAVEFTLELEDWGELKRLVEVSG</sequence>
<dbReference type="Pfam" id="PF07963">
    <property type="entry name" value="N_methyl"/>
    <property type="match status" value="1"/>
</dbReference>
<evidence type="ECO:0000256" key="2">
    <source>
        <dbReference type="ARBA" id="ARBA00011084"/>
    </source>
</evidence>
<dbReference type="NCBIfam" id="TIGR02532">
    <property type="entry name" value="IV_pilin_GFxxxE"/>
    <property type="match status" value="1"/>
</dbReference>
<dbReference type="GO" id="GO:0015628">
    <property type="term" value="P:protein secretion by the type II secretion system"/>
    <property type="evidence" value="ECO:0007669"/>
    <property type="project" value="InterPro"/>
</dbReference>